<proteinExistence type="predicted"/>
<reference evidence="1" key="1">
    <citation type="submission" date="2020-02" db="EMBL/GenBank/DDBJ databases">
        <authorList>
            <person name="Meier V. D."/>
        </authorList>
    </citation>
    <scope>NUCLEOTIDE SEQUENCE</scope>
    <source>
        <strain evidence="1">AVDCRST_MAG94</strain>
    </source>
</reference>
<sequence>QHLTPLVQARMTYIKRRWKKANLARKSAMHV</sequence>
<accession>A0A6J4PS27</accession>
<dbReference type="EMBL" id="CADCTY010002397">
    <property type="protein sequence ID" value="CAA9420707.1"/>
    <property type="molecule type" value="Genomic_DNA"/>
</dbReference>
<gene>
    <name evidence="1" type="ORF">AVDCRST_MAG94-6970</name>
</gene>
<organism evidence="1">
    <name type="scientific">uncultured Leptolyngbya sp</name>
    <dbReference type="NCBI Taxonomy" id="332963"/>
    <lineage>
        <taxon>Bacteria</taxon>
        <taxon>Bacillati</taxon>
        <taxon>Cyanobacteriota</taxon>
        <taxon>Cyanophyceae</taxon>
        <taxon>Leptolyngbyales</taxon>
        <taxon>Leptolyngbyaceae</taxon>
        <taxon>Leptolyngbya group</taxon>
        <taxon>Leptolyngbya</taxon>
        <taxon>environmental samples</taxon>
    </lineage>
</organism>
<name>A0A6J4PS27_9CYAN</name>
<dbReference type="AlphaFoldDB" id="A0A6J4PS27"/>
<protein>
    <submittedName>
        <fullName evidence="1">Uncharacterized protein</fullName>
    </submittedName>
</protein>
<feature type="non-terminal residue" evidence="1">
    <location>
        <position position="1"/>
    </location>
</feature>
<evidence type="ECO:0000313" key="1">
    <source>
        <dbReference type="EMBL" id="CAA9420707.1"/>
    </source>
</evidence>